<dbReference type="Proteomes" id="UP000249402">
    <property type="component" value="Unassembled WGS sequence"/>
</dbReference>
<organism evidence="1 2">
    <name type="scientific">Aspergillus ibericus CBS 121593</name>
    <dbReference type="NCBI Taxonomy" id="1448316"/>
    <lineage>
        <taxon>Eukaryota</taxon>
        <taxon>Fungi</taxon>
        <taxon>Dikarya</taxon>
        <taxon>Ascomycota</taxon>
        <taxon>Pezizomycotina</taxon>
        <taxon>Eurotiomycetes</taxon>
        <taxon>Eurotiomycetidae</taxon>
        <taxon>Eurotiales</taxon>
        <taxon>Aspergillaceae</taxon>
        <taxon>Aspergillus</taxon>
        <taxon>Aspergillus subgen. Circumdati</taxon>
    </lineage>
</organism>
<protein>
    <submittedName>
        <fullName evidence="1">Uncharacterized protein</fullName>
    </submittedName>
</protein>
<evidence type="ECO:0000313" key="1">
    <source>
        <dbReference type="EMBL" id="RAK96184.1"/>
    </source>
</evidence>
<sequence length="62" mass="6684">MCWGRGGDEMVACIVCDLHLGVGYVVVDVQAEGMDSLCMSVAYEALMNEAQRPARAQNQYAG</sequence>
<dbReference type="GeneID" id="37219411"/>
<proteinExistence type="predicted"/>
<dbReference type="RefSeq" id="XP_025570512.1">
    <property type="nucleotide sequence ID" value="XM_025714546.1"/>
</dbReference>
<dbReference type="EMBL" id="KZ824479">
    <property type="protein sequence ID" value="RAK96184.1"/>
    <property type="molecule type" value="Genomic_DNA"/>
</dbReference>
<dbReference type="AlphaFoldDB" id="A0A395GLB5"/>
<evidence type="ECO:0000313" key="2">
    <source>
        <dbReference type="Proteomes" id="UP000249402"/>
    </source>
</evidence>
<gene>
    <name evidence="1" type="ORF">BO80DRAFT_239809</name>
</gene>
<accession>A0A395GLB5</accession>
<name>A0A395GLB5_9EURO</name>
<reference evidence="1 2" key="1">
    <citation type="submission" date="2018-02" db="EMBL/GenBank/DDBJ databases">
        <title>The genomes of Aspergillus section Nigri reveals drivers in fungal speciation.</title>
        <authorList>
            <consortium name="DOE Joint Genome Institute"/>
            <person name="Vesth T.C."/>
            <person name="Nybo J."/>
            <person name="Theobald S."/>
            <person name="Brandl J."/>
            <person name="Frisvad J.C."/>
            <person name="Nielsen K.F."/>
            <person name="Lyhne E.K."/>
            <person name="Kogle M.E."/>
            <person name="Kuo A."/>
            <person name="Riley R."/>
            <person name="Clum A."/>
            <person name="Nolan M."/>
            <person name="Lipzen A."/>
            <person name="Salamov A."/>
            <person name="Henrissat B."/>
            <person name="Wiebenga A."/>
            <person name="De vries R.P."/>
            <person name="Grigoriev I.V."/>
            <person name="Mortensen U.H."/>
            <person name="Andersen M.R."/>
            <person name="Baker S.E."/>
        </authorList>
    </citation>
    <scope>NUCLEOTIDE SEQUENCE [LARGE SCALE GENOMIC DNA]</scope>
    <source>
        <strain evidence="1 2">CBS 121593</strain>
    </source>
</reference>
<keyword evidence="2" id="KW-1185">Reference proteome</keyword>
<dbReference type="VEuPathDB" id="FungiDB:BO80DRAFT_239809"/>